<keyword evidence="1" id="KW-0472">Membrane</keyword>
<evidence type="ECO:0000256" key="1">
    <source>
        <dbReference type="SAM" id="Phobius"/>
    </source>
</evidence>
<feature type="transmembrane region" description="Helical" evidence="1">
    <location>
        <begin position="29"/>
        <end position="53"/>
    </location>
</feature>
<evidence type="ECO:0000313" key="2">
    <source>
        <dbReference type="EMBL" id="RQM09339.1"/>
    </source>
</evidence>
<accession>A0A3R7WJ42</accession>
<dbReference type="VEuPathDB" id="FungiDB:DD237_008221"/>
<name>A0A3R7WJ42_9STRA</name>
<organism evidence="2 3">
    <name type="scientific">Peronospora effusa</name>
    <dbReference type="NCBI Taxonomy" id="542832"/>
    <lineage>
        <taxon>Eukaryota</taxon>
        <taxon>Sar</taxon>
        <taxon>Stramenopiles</taxon>
        <taxon>Oomycota</taxon>
        <taxon>Peronosporomycetes</taxon>
        <taxon>Peronosporales</taxon>
        <taxon>Peronosporaceae</taxon>
        <taxon>Peronospora</taxon>
    </lineage>
</organism>
<comment type="caution">
    <text evidence="2">The sequence shown here is derived from an EMBL/GenBank/DDBJ whole genome shotgun (WGS) entry which is preliminary data.</text>
</comment>
<gene>
    <name evidence="2" type="ORF">DD237_008221</name>
</gene>
<proteinExistence type="predicted"/>
<dbReference type="EMBL" id="QKXF01000723">
    <property type="protein sequence ID" value="RQM09339.1"/>
    <property type="molecule type" value="Genomic_DNA"/>
</dbReference>
<evidence type="ECO:0000313" key="3">
    <source>
        <dbReference type="Proteomes" id="UP000286097"/>
    </source>
</evidence>
<protein>
    <submittedName>
        <fullName evidence="2">Uncharacterized protein</fullName>
    </submittedName>
</protein>
<keyword evidence="1" id="KW-0812">Transmembrane</keyword>
<dbReference type="AlphaFoldDB" id="A0A3R7WJ42"/>
<sequence length="220" mass="25158">MNPIFATALKVNSDDNSYYGKNNLLKQLAIYNAVGVVRTLIALVIMMLPYPILHTAALPHDIRDILNLIVASYIFRARDIKKEEFVELRLDRLLENAHKRLAIMESLLSKCWWEDLIGLGACPFHFNKTVAKQLVNLYTKLLADLRSIIIAFEARNAIGRMLYCSKSCRRNSSCSNDLLEDISLEIVHPSRSMSSSTFAILKRAIEQLMEKYPIFYGNFI</sequence>
<keyword evidence="1" id="KW-1133">Transmembrane helix</keyword>
<dbReference type="Proteomes" id="UP000286097">
    <property type="component" value="Unassembled WGS sequence"/>
</dbReference>
<reference evidence="2 3" key="1">
    <citation type="submission" date="2018-06" db="EMBL/GenBank/DDBJ databases">
        <title>Comparative genomics of downy mildews reveals potential adaptations to biotrophy.</title>
        <authorList>
            <person name="Fletcher K."/>
            <person name="Klosterman S.J."/>
            <person name="Derevnina L."/>
            <person name="Martin F."/>
            <person name="Koike S."/>
            <person name="Reyes Chin-Wo S."/>
            <person name="Mou B."/>
            <person name="Michelmore R."/>
        </authorList>
    </citation>
    <scope>NUCLEOTIDE SEQUENCE [LARGE SCALE GENOMIC DNA]</scope>
    <source>
        <strain evidence="2 3">R13</strain>
    </source>
</reference>